<organism evidence="2 3">
    <name type="scientific">Pseudomonas synxantha</name>
    <dbReference type="NCBI Taxonomy" id="47883"/>
    <lineage>
        <taxon>Bacteria</taxon>
        <taxon>Pseudomonadati</taxon>
        <taxon>Pseudomonadota</taxon>
        <taxon>Gammaproteobacteria</taxon>
        <taxon>Pseudomonadales</taxon>
        <taxon>Pseudomonadaceae</taxon>
        <taxon>Pseudomonas</taxon>
    </lineage>
</organism>
<protein>
    <submittedName>
        <fullName evidence="2">Uncharacterized protein</fullName>
    </submittedName>
</protein>
<dbReference type="AlphaFoldDB" id="A0A5D3GA46"/>
<sequence>MNVDMDTDDWLGCPTPLEMYQHQCSILVDELAETERMLSRARANISGLVQMNDLLMTGKAEAEGKLAEALEKISMLDQQYSFASVQSVKIVTQQRDYLLRENQRLLAELKLLHELHPSSSA</sequence>
<evidence type="ECO:0000313" key="2">
    <source>
        <dbReference type="EMBL" id="TYK57262.1"/>
    </source>
</evidence>
<accession>A0A5D3GA46</accession>
<comment type="caution">
    <text evidence="2">The sequence shown here is derived from an EMBL/GenBank/DDBJ whole genome shotgun (WGS) entry which is preliminary data.</text>
</comment>
<evidence type="ECO:0000313" key="3">
    <source>
        <dbReference type="Proteomes" id="UP000324029"/>
    </source>
</evidence>
<name>A0A5D3GA46_9PSED</name>
<reference evidence="2 3" key="1">
    <citation type="submission" date="2019-08" db="EMBL/GenBank/DDBJ databases">
        <title>Subclass B2 metallo-beta lactamase from Pseudomonas synxantha.</title>
        <authorList>
            <person name="Poirel L."/>
            <person name="Palmieri M."/>
            <person name="Masseron A."/>
            <person name="Perreten V."/>
            <person name="Nordman P."/>
        </authorList>
    </citation>
    <scope>NUCLEOTIDE SEQUENCE [LARGE SCALE GENOMIC DNA]</scope>
    <source>
        <strain evidence="2 3">MCP106</strain>
    </source>
</reference>
<proteinExistence type="predicted"/>
<evidence type="ECO:0000256" key="1">
    <source>
        <dbReference type="SAM" id="Coils"/>
    </source>
</evidence>
<gene>
    <name evidence="2" type="ORF">FXO26_16190</name>
</gene>
<dbReference type="RefSeq" id="WP_148853621.1">
    <property type="nucleotide sequence ID" value="NZ_VSRO01000007.1"/>
</dbReference>
<keyword evidence="1" id="KW-0175">Coiled coil</keyword>
<feature type="coiled-coil region" evidence="1">
    <location>
        <begin position="24"/>
        <end position="79"/>
    </location>
</feature>
<dbReference type="Proteomes" id="UP000324029">
    <property type="component" value="Unassembled WGS sequence"/>
</dbReference>
<dbReference type="EMBL" id="VSRO01000007">
    <property type="protein sequence ID" value="TYK57262.1"/>
    <property type="molecule type" value="Genomic_DNA"/>
</dbReference>
<reference evidence="2 3" key="2">
    <citation type="submission" date="2019-08" db="EMBL/GenBank/DDBJ databases">
        <authorList>
            <person name="Brilhante M."/>
            <person name="Perreten V."/>
        </authorList>
    </citation>
    <scope>NUCLEOTIDE SEQUENCE [LARGE SCALE GENOMIC DNA]</scope>
    <source>
        <strain evidence="2 3">MCP106</strain>
    </source>
</reference>